<feature type="domain" description="Metallo-beta-lactamase" evidence="1">
    <location>
        <begin position="39"/>
        <end position="195"/>
    </location>
</feature>
<dbReference type="SMART" id="SM00849">
    <property type="entry name" value="Lactamase_B"/>
    <property type="match status" value="1"/>
</dbReference>
<reference evidence="2" key="1">
    <citation type="submission" date="2019-12" db="EMBL/GenBank/DDBJ databases">
        <title>High-Quality draft genome sequences of three cyanobacteria isolated from the limestone walls of the Old Cathedral of Coimbra.</title>
        <authorList>
            <person name="Tiago I."/>
            <person name="Soares F."/>
            <person name="Portugal A."/>
        </authorList>
    </citation>
    <scope>NUCLEOTIDE SEQUENCE</scope>
    <source>
        <strain evidence="2">A</strain>
    </source>
</reference>
<dbReference type="InterPro" id="IPR036866">
    <property type="entry name" value="RibonucZ/Hydroxyglut_hydro"/>
</dbReference>
<protein>
    <submittedName>
        <fullName evidence="2">MBL fold metallo-hydrolase</fullName>
    </submittedName>
</protein>
<dbReference type="EMBL" id="WVIE01000017">
    <property type="protein sequence ID" value="NDJ18551.1"/>
    <property type="molecule type" value="Genomic_DNA"/>
</dbReference>
<dbReference type="Pfam" id="PF00753">
    <property type="entry name" value="Lactamase_B"/>
    <property type="match status" value="1"/>
</dbReference>
<dbReference type="RefSeq" id="WP_162424080.1">
    <property type="nucleotide sequence ID" value="NZ_WVIE01000017.1"/>
</dbReference>
<organism evidence="2 3">
    <name type="scientific">Myxacorys almedinensis A</name>
    <dbReference type="NCBI Taxonomy" id="2690445"/>
    <lineage>
        <taxon>Bacteria</taxon>
        <taxon>Bacillati</taxon>
        <taxon>Cyanobacteriota</taxon>
        <taxon>Cyanophyceae</taxon>
        <taxon>Leptolyngbyales</taxon>
        <taxon>Leptolyngbyaceae</taxon>
        <taxon>Myxacorys</taxon>
        <taxon>Myxacorys almedinensis</taxon>
    </lineage>
</organism>
<proteinExistence type="predicted"/>
<dbReference type="AlphaFoldDB" id="A0A8J7Z616"/>
<evidence type="ECO:0000313" key="3">
    <source>
        <dbReference type="Proteomes" id="UP000646053"/>
    </source>
</evidence>
<name>A0A8J7Z616_9CYAN</name>
<keyword evidence="3" id="KW-1185">Reference proteome</keyword>
<dbReference type="PANTHER" id="PTHR42773">
    <property type="entry name" value="METALLO-BETA-LACTAMASE-RELATED"/>
    <property type="match status" value="1"/>
</dbReference>
<dbReference type="InterPro" id="IPR001279">
    <property type="entry name" value="Metallo-B-lactamas"/>
</dbReference>
<evidence type="ECO:0000259" key="1">
    <source>
        <dbReference type="SMART" id="SM00849"/>
    </source>
</evidence>
<accession>A0A8J7Z616</accession>
<dbReference type="SUPFAM" id="SSF56281">
    <property type="entry name" value="Metallo-hydrolase/oxidoreductase"/>
    <property type="match status" value="1"/>
</dbReference>
<dbReference type="Proteomes" id="UP000646053">
    <property type="component" value="Unassembled WGS sequence"/>
</dbReference>
<dbReference type="PANTHER" id="PTHR42773:SF1">
    <property type="entry name" value="METALLO-BETA-LACTAMASE FAMILY PROTEIN"/>
    <property type="match status" value="1"/>
</dbReference>
<gene>
    <name evidence="2" type="ORF">GS601_14835</name>
</gene>
<sequence>MNVNQEKLLPIQDCEPMESAIPGLYTSAPQPLLFAPSLDIRAFLLHRKQGNLLIYSVTEFDSNVPVVQSLGGITRQYLNHWHEAMFVSERVDVPLFCHESDRELVAEKTKVSKTFSIRHLLDNDFEVIPTPGHTSGATAFLWDNGEHRFLFTSDTIYLKEGEWVAAVLKSSDRSAYIKSLELLRELDFDVLVPWLATHGQPYYTMTNKLDAQRRIGMILDRVQRGEDH</sequence>
<dbReference type="Gene3D" id="3.60.15.10">
    <property type="entry name" value="Ribonuclease Z/Hydroxyacylglutathione hydrolase-like"/>
    <property type="match status" value="1"/>
</dbReference>
<evidence type="ECO:0000313" key="2">
    <source>
        <dbReference type="EMBL" id="NDJ18551.1"/>
    </source>
</evidence>
<comment type="caution">
    <text evidence="2">The sequence shown here is derived from an EMBL/GenBank/DDBJ whole genome shotgun (WGS) entry which is preliminary data.</text>
</comment>